<dbReference type="EMBL" id="CP010899">
    <property type="protein sequence ID" value="ALA97209.1"/>
    <property type="molecule type" value="Genomic_DNA"/>
</dbReference>
<dbReference type="Pfam" id="PF00886">
    <property type="entry name" value="Ribosomal_S16"/>
    <property type="match status" value="1"/>
</dbReference>
<proteinExistence type="inferred from homology"/>
<dbReference type="KEGG" id="skn:SKUN_00289"/>
<dbReference type="SMR" id="A0A0K2JF54"/>
<keyword evidence="6" id="KW-1185">Reference proteome</keyword>
<gene>
    <name evidence="3" type="primary">rpsP</name>
    <name evidence="5" type="ORF">SKUN_00289</name>
</gene>
<dbReference type="GO" id="GO:0005737">
    <property type="term" value="C:cytoplasm"/>
    <property type="evidence" value="ECO:0007669"/>
    <property type="project" value="UniProtKB-ARBA"/>
</dbReference>
<reference evidence="5 6" key="1">
    <citation type="journal article" date="2015" name="Genome Announc.">
        <title>Complete Genome Sequence of Spiroplasma kunkelii Strain CR2-3x, Causal Agent of Corn Stunt Disease in Zea mays L.</title>
        <authorList>
            <person name="Davis R.E."/>
            <person name="Shao J."/>
            <person name="Dally E.L."/>
            <person name="Zhao Y."/>
            <person name="Gasparich G.E."/>
            <person name="Gaynor B.J."/>
            <person name="Athey J.C."/>
            <person name="Harrison N.A."/>
            <person name="Donofrio N."/>
        </authorList>
    </citation>
    <scope>NUCLEOTIDE SEQUENCE [LARGE SCALE GENOMIC DNA]</scope>
    <source>
        <strain evidence="5 6">CR2-3x</strain>
    </source>
</reference>
<feature type="compositionally biased region" description="Basic and acidic residues" evidence="4">
    <location>
        <begin position="89"/>
        <end position="103"/>
    </location>
</feature>
<dbReference type="Gene3D" id="3.30.1320.10">
    <property type="match status" value="1"/>
</dbReference>
<dbReference type="PANTHER" id="PTHR12919">
    <property type="entry name" value="30S RIBOSOMAL PROTEIN S16"/>
    <property type="match status" value="1"/>
</dbReference>
<evidence type="ECO:0000256" key="1">
    <source>
        <dbReference type="ARBA" id="ARBA00022980"/>
    </source>
</evidence>
<evidence type="ECO:0000313" key="5">
    <source>
        <dbReference type="EMBL" id="ALA97209.1"/>
    </source>
</evidence>
<dbReference type="HAMAP" id="MF_00385">
    <property type="entry name" value="Ribosomal_bS16"/>
    <property type="match status" value="1"/>
</dbReference>
<comment type="similarity">
    <text evidence="3">Belongs to the bacterial ribosomal protein bS16 family.</text>
</comment>
<dbReference type="SUPFAM" id="SSF54565">
    <property type="entry name" value="Ribosomal protein S16"/>
    <property type="match status" value="1"/>
</dbReference>
<protein>
    <recommendedName>
        <fullName evidence="3">Small ribosomal subunit protein bS16</fullName>
    </recommendedName>
</protein>
<dbReference type="GO" id="GO:0003735">
    <property type="term" value="F:structural constituent of ribosome"/>
    <property type="evidence" value="ECO:0007669"/>
    <property type="project" value="InterPro"/>
</dbReference>
<evidence type="ECO:0000313" key="6">
    <source>
        <dbReference type="Proteomes" id="UP000062963"/>
    </source>
</evidence>
<dbReference type="AlphaFoldDB" id="A0A0K2JF54"/>
<dbReference type="NCBIfam" id="TIGR00002">
    <property type="entry name" value="S16"/>
    <property type="match status" value="1"/>
</dbReference>
<feature type="region of interest" description="Disordered" evidence="4">
    <location>
        <begin position="89"/>
        <end position="119"/>
    </location>
</feature>
<dbReference type="InterPro" id="IPR023803">
    <property type="entry name" value="Ribosomal_bS16_dom_sf"/>
</dbReference>
<dbReference type="PATRIC" id="fig|273035.7.peg.336"/>
<name>A0A0K2JF54_SPIKU</name>
<dbReference type="Proteomes" id="UP000062963">
    <property type="component" value="Chromosome"/>
</dbReference>
<evidence type="ECO:0000256" key="4">
    <source>
        <dbReference type="SAM" id="MobiDB-lite"/>
    </source>
</evidence>
<dbReference type="STRING" id="273035.SKUN_00289"/>
<dbReference type="OrthoDB" id="9807878at2"/>
<evidence type="ECO:0000256" key="3">
    <source>
        <dbReference type="HAMAP-Rule" id="MF_00385"/>
    </source>
</evidence>
<dbReference type="InterPro" id="IPR020592">
    <property type="entry name" value="Ribosomal_bS16_CS"/>
</dbReference>
<organism evidence="5 6">
    <name type="scientific">Spiroplasma kunkelii CR2-3x</name>
    <dbReference type="NCBI Taxonomy" id="273035"/>
    <lineage>
        <taxon>Bacteria</taxon>
        <taxon>Bacillati</taxon>
        <taxon>Mycoplasmatota</taxon>
        <taxon>Mollicutes</taxon>
        <taxon>Entomoplasmatales</taxon>
        <taxon>Spiroplasmataceae</taxon>
        <taxon>Spiroplasma</taxon>
    </lineage>
</organism>
<dbReference type="PANTHER" id="PTHR12919:SF20">
    <property type="entry name" value="SMALL RIBOSOMAL SUBUNIT PROTEIN BS16M"/>
    <property type="match status" value="1"/>
</dbReference>
<accession>A0A0K2JF54</accession>
<keyword evidence="1 3" id="KW-0689">Ribosomal protein</keyword>
<dbReference type="GO" id="GO:0006412">
    <property type="term" value="P:translation"/>
    <property type="evidence" value="ECO:0007669"/>
    <property type="project" value="UniProtKB-UniRule"/>
</dbReference>
<dbReference type="PROSITE" id="PS00732">
    <property type="entry name" value="RIBOSOMAL_S16"/>
    <property type="match status" value="1"/>
</dbReference>
<sequence>MVKLRLKRIGKKKAAFYRIVATDARVKRDGEYIELIGTYNPINGYVKINYDLAYKWLLTGAQPTDTVRNLLSKEGLMNKLHNEKYVAKTTKSTKEKAATDKKAKVTKKPKTKTTTDVKK</sequence>
<dbReference type="GO" id="GO:0015935">
    <property type="term" value="C:small ribosomal subunit"/>
    <property type="evidence" value="ECO:0007669"/>
    <property type="project" value="TreeGrafter"/>
</dbReference>
<keyword evidence="2 3" id="KW-0687">Ribonucleoprotein</keyword>
<dbReference type="InterPro" id="IPR000307">
    <property type="entry name" value="Ribosomal_bS16"/>
</dbReference>
<evidence type="ECO:0000256" key="2">
    <source>
        <dbReference type="ARBA" id="ARBA00023274"/>
    </source>
</evidence>
<dbReference type="RefSeq" id="WP_053390543.1">
    <property type="nucleotide sequence ID" value="NZ_CP010899.1"/>
</dbReference>